<organism evidence="1 2">
    <name type="scientific">Streptomyces colonosanans</name>
    <dbReference type="NCBI Taxonomy" id="1428652"/>
    <lineage>
        <taxon>Bacteria</taxon>
        <taxon>Bacillati</taxon>
        <taxon>Actinomycetota</taxon>
        <taxon>Actinomycetes</taxon>
        <taxon>Kitasatosporales</taxon>
        <taxon>Streptomycetaceae</taxon>
        <taxon>Streptomyces</taxon>
    </lineage>
</organism>
<dbReference type="SUPFAM" id="SSF53098">
    <property type="entry name" value="Ribonuclease H-like"/>
    <property type="match status" value="1"/>
</dbReference>
<gene>
    <name evidence="1" type="ORF">BIV24_30695</name>
</gene>
<sequence length="159" mass="17909">MEIYHRRWQAETCYFSLKSTILDGRVLRSRSVPGLEQEIFALLTVYQALIRMAGDVTTARPGLPAERLSFVTLFQAAADQIIAAHGFRLEEPVSLIGAIGRAALDHLLPERHRCRVKARYRKSASKYGFKRGDHPRRAQAYTLRIQVIPDDGLDNGSTS</sequence>
<proteinExistence type="predicted"/>
<dbReference type="InterPro" id="IPR012337">
    <property type="entry name" value="RNaseH-like_sf"/>
</dbReference>
<name>A0A1S2NSX6_9ACTN</name>
<dbReference type="STRING" id="1428652.BIV24_30695"/>
<accession>A0A1S2NSX6</accession>
<dbReference type="EMBL" id="MLYP01000135">
    <property type="protein sequence ID" value="OIJ84590.1"/>
    <property type="molecule type" value="Genomic_DNA"/>
</dbReference>
<comment type="caution">
    <text evidence="1">The sequence shown here is derived from an EMBL/GenBank/DDBJ whole genome shotgun (WGS) entry which is preliminary data.</text>
</comment>
<evidence type="ECO:0000313" key="2">
    <source>
        <dbReference type="Proteomes" id="UP000179935"/>
    </source>
</evidence>
<protein>
    <recommendedName>
        <fullName evidence="3">Transposase IS4-like domain-containing protein</fullName>
    </recommendedName>
</protein>
<evidence type="ECO:0008006" key="3">
    <source>
        <dbReference type="Google" id="ProtNLM"/>
    </source>
</evidence>
<keyword evidence="2" id="KW-1185">Reference proteome</keyword>
<dbReference type="Proteomes" id="UP000179935">
    <property type="component" value="Unassembled WGS sequence"/>
</dbReference>
<evidence type="ECO:0000313" key="1">
    <source>
        <dbReference type="EMBL" id="OIJ84590.1"/>
    </source>
</evidence>
<reference evidence="1 2" key="1">
    <citation type="submission" date="2016-10" db="EMBL/GenBank/DDBJ databases">
        <title>Genome sequence of Streptomyces sp. MUSC 93.</title>
        <authorList>
            <person name="Lee L.-H."/>
            <person name="Ser H.-L."/>
            <person name="Law J.W.-F."/>
        </authorList>
    </citation>
    <scope>NUCLEOTIDE SEQUENCE [LARGE SCALE GENOMIC DNA]</scope>
    <source>
        <strain evidence="1 2">MUSC 93</strain>
    </source>
</reference>
<dbReference type="AlphaFoldDB" id="A0A1S2NSX6"/>